<dbReference type="PANTHER" id="PTHR11132">
    <property type="entry name" value="SOLUTE CARRIER FAMILY 35"/>
    <property type="match status" value="1"/>
</dbReference>
<gene>
    <name evidence="8" type="ORF">Vbra_7368</name>
</gene>
<protein>
    <recommendedName>
        <fullName evidence="7">Sugar phosphate transporter domain-containing protein</fullName>
    </recommendedName>
</protein>
<dbReference type="STRING" id="1169540.A0A0G4EGR7"/>
<keyword evidence="3 6" id="KW-1133">Transmembrane helix</keyword>
<proteinExistence type="predicted"/>
<keyword evidence="4 6" id="KW-0472">Membrane</keyword>
<comment type="subcellular location">
    <subcellularLocation>
        <location evidence="1">Membrane</location>
        <topology evidence="1">Multi-pass membrane protein</topology>
    </subcellularLocation>
</comment>
<dbReference type="InterPro" id="IPR037185">
    <property type="entry name" value="EmrE-like"/>
</dbReference>
<keyword evidence="9" id="KW-1185">Reference proteome</keyword>
<dbReference type="GO" id="GO:0016020">
    <property type="term" value="C:membrane"/>
    <property type="evidence" value="ECO:0007669"/>
    <property type="project" value="UniProtKB-SubCell"/>
</dbReference>
<evidence type="ECO:0000256" key="3">
    <source>
        <dbReference type="ARBA" id="ARBA00022989"/>
    </source>
</evidence>
<feature type="compositionally biased region" description="Gly residues" evidence="5">
    <location>
        <begin position="1"/>
        <end position="10"/>
    </location>
</feature>
<dbReference type="InParanoid" id="A0A0G4EGR7"/>
<evidence type="ECO:0000256" key="5">
    <source>
        <dbReference type="SAM" id="MobiDB-lite"/>
    </source>
</evidence>
<dbReference type="EMBL" id="CDMY01000225">
    <property type="protein sequence ID" value="CEL94695.1"/>
    <property type="molecule type" value="Genomic_DNA"/>
</dbReference>
<feature type="transmembrane region" description="Helical" evidence="6">
    <location>
        <begin position="119"/>
        <end position="138"/>
    </location>
</feature>
<evidence type="ECO:0000313" key="8">
    <source>
        <dbReference type="EMBL" id="CEL94695.1"/>
    </source>
</evidence>
<dbReference type="OrthoDB" id="6418713at2759"/>
<feature type="transmembrane region" description="Helical" evidence="6">
    <location>
        <begin position="230"/>
        <end position="251"/>
    </location>
</feature>
<dbReference type="Pfam" id="PF03151">
    <property type="entry name" value="TPT"/>
    <property type="match status" value="1"/>
</dbReference>
<feature type="transmembrane region" description="Helical" evidence="6">
    <location>
        <begin position="81"/>
        <end position="99"/>
    </location>
</feature>
<evidence type="ECO:0000259" key="7">
    <source>
        <dbReference type="Pfam" id="PF03151"/>
    </source>
</evidence>
<dbReference type="AlphaFoldDB" id="A0A0G4EGR7"/>
<dbReference type="FunCoup" id="A0A0G4EGR7">
    <property type="interactions" value="319"/>
</dbReference>
<evidence type="ECO:0000256" key="4">
    <source>
        <dbReference type="ARBA" id="ARBA00023136"/>
    </source>
</evidence>
<dbReference type="InterPro" id="IPR004853">
    <property type="entry name" value="Sugar_P_trans_dom"/>
</dbReference>
<reference evidence="8 9" key="1">
    <citation type="submission" date="2014-11" db="EMBL/GenBank/DDBJ databases">
        <authorList>
            <person name="Zhu J."/>
            <person name="Qi W."/>
            <person name="Song R."/>
        </authorList>
    </citation>
    <scope>NUCLEOTIDE SEQUENCE [LARGE SCALE GENOMIC DNA]</scope>
</reference>
<feature type="transmembrane region" description="Helical" evidence="6">
    <location>
        <begin position="369"/>
        <end position="388"/>
    </location>
</feature>
<dbReference type="VEuPathDB" id="CryptoDB:Vbra_7368"/>
<evidence type="ECO:0000256" key="6">
    <source>
        <dbReference type="SAM" id="Phobius"/>
    </source>
</evidence>
<dbReference type="InterPro" id="IPR050186">
    <property type="entry name" value="TPT_transporter"/>
</dbReference>
<feature type="region of interest" description="Disordered" evidence="5">
    <location>
        <begin position="1"/>
        <end position="31"/>
    </location>
</feature>
<feature type="domain" description="Sugar phosphate transporter" evidence="7">
    <location>
        <begin position="90"/>
        <end position="386"/>
    </location>
</feature>
<feature type="transmembrane region" description="Helical" evidence="6">
    <location>
        <begin position="271"/>
        <end position="289"/>
    </location>
</feature>
<dbReference type="PhylomeDB" id="A0A0G4EGR7"/>
<keyword evidence="2 6" id="KW-0812">Transmembrane</keyword>
<evidence type="ECO:0000256" key="2">
    <source>
        <dbReference type="ARBA" id="ARBA00022692"/>
    </source>
</evidence>
<sequence length="393" mass="42702">MSMSAEGGGPQPSEATPLKQGGGQGGRQARVGRQDTAQIYWTFGGAGTRDDVTADLPPASASQTNILLLSNKGRAGIDTTTGWLSTAYTALLICGWYFFNTIANVENKRTLNMVSLPCTVSAIQMLVSWVWFVTLWGTGIRKLPRLMSWEVFWVAIVPQALMHIGNHVTGQLSFAAGAVSFTHVVKANEPVFTALLSMVLLKQTFSIWTYLFLLPIIFGVALAALKELSFTWIGLWGAIFSALFSALRSVYAKRVMSDKKALGENMTPGNIFSLLTIVSTFLSLPIALVVDYHELTSPEGAWAEGVREYGWDTVIWSAARSGLFFYLYNETAFIALSRIHALTHAVANTLKRVVVIVTTVIVFRNPITPLGAIGSVIAIFGTLVWSIAKAKLG</sequence>
<dbReference type="Proteomes" id="UP000041254">
    <property type="component" value="Unassembled WGS sequence"/>
</dbReference>
<evidence type="ECO:0000256" key="1">
    <source>
        <dbReference type="ARBA" id="ARBA00004141"/>
    </source>
</evidence>
<feature type="transmembrane region" description="Helical" evidence="6">
    <location>
        <begin position="205"/>
        <end position="224"/>
    </location>
</feature>
<dbReference type="OMA" id="MFATWYL"/>
<accession>A0A0G4EGR7</accession>
<dbReference type="SUPFAM" id="SSF103481">
    <property type="entry name" value="Multidrug resistance efflux transporter EmrE"/>
    <property type="match status" value="1"/>
</dbReference>
<name>A0A0G4EGR7_VITBC</name>
<organism evidence="8 9">
    <name type="scientific">Vitrella brassicaformis (strain CCMP3155)</name>
    <dbReference type="NCBI Taxonomy" id="1169540"/>
    <lineage>
        <taxon>Eukaryota</taxon>
        <taxon>Sar</taxon>
        <taxon>Alveolata</taxon>
        <taxon>Colpodellida</taxon>
        <taxon>Vitrellaceae</taxon>
        <taxon>Vitrella</taxon>
    </lineage>
</organism>
<evidence type="ECO:0000313" key="9">
    <source>
        <dbReference type="Proteomes" id="UP000041254"/>
    </source>
</evidence>